<evidence type="ECO:0000313" key="1">
    <source>
        <dbReference type="EMBL" id="JAD70033.1"/>
    </source>
</evidence>
<accession>A0A0A9C6E4</accession>
<protein>
    <submittedName>
        <fullName evidence="1">Uncharacterized protein</fullName>
    </submittedName>
</protein>
<sequence length="44" mass="4924">MHITSSNSTVDTTESKRESRILTFLVTKAISSGQKKATHTLCWQ</sequence>
<reference evidence="1" key="1">
    <citation type="submission" date="2014-09" db="EMBL/GenBank/DDBJ databases">
        <authorList>
            <person name="Magalhaes I.L.F."/>
            <person name="Oliveira U."/>
            <person name="Santos F.R."/>
            <person name="Vidigal T.H.D.A."/>
            <person name="Brescovit A.D."/>
            <person name="Santos A.J."/>
        </authorList>
    </citation>
    <scope>NUCLEOTIDE SEQUENCE</scope>
    <source>
        <tissue evidence="1">Shoot tissue taken approximately 20 cm above the soil surface</tissue>
    </source>
</reference>
<dbReference type="EMBL" id="GBRH01227862">
    <property type="protein sequence ID" value="JAD70033.1"/>
    <property type="molecule type" value="Transcribed_RNA"/>
</dbReference>
<organism evidence="1">
    <name type="scientific">Arundo donax</name>
    <name type="common">Giant reed</name>
    <name type="synonym">Donax arundinaceus</name>
    <dbReference type="NCBI Taxonomy" id="35708"/>
    <lineage>
        <taxon>Eukaryota</taxon>
        <taxon>Viridiplantae</taxon>
        <taxon>Streptophyta</taxon>
        <taxon>Embryophyta</taxon>
        <taxon>Tracheophyta</taxon>
        <taxon>Spermatophyta</taxon>
        <taxon>Magnoliopsida</taxon>
        <taxon>Liliopsida</taxon>
        <taxon>Poales</taxon>
        <taxon>Poaceae</taxon>
        <taxon>PACMAD clade</taxon>
        <taxon>Arundinoideae</taxon>
        <taxon>Arundineae</taxon>
        <taxon>Arundo</taxon>
    </lineage>
</organism>
<dbReference type="AlphaFoldDB" id="A0A0A9C6E4"/>
<reference evidence="1" key="2">
    <citation type="journal article" date="2015" name="Data Brief">
        <title>Shoot transcriptome of the giant reed, Arundo donax.</title>
        <authorList>
            <person name="Barrero R.A."/>
            <person name="Guerrero F.D."/>
            <person name="Moolhuijzen P."/>
            <person name="Goolsby J.A."/>
            <person name="Tidwell J."/>
            <person name="Bellgard S.E."/>
            <person name="Bellgard M.I."/>
        </authorList>
    </citation>
    <scope>NUCLEOTIDE SEQUENCE</scope>
    <source>
        <tissue evidence="1">Shoot tissue taken approximately 20 cm above the soil surface</tissue>
    </source>
</reference>
<name>A0A0A9C6E4_ARUDO</name>
<proteinExistence type="predicted"/>